<dbReference type="InterPro" id="IPR020843">
    <property type="entry name" value="ER"/>
</dbReference>
<evidence type="ECO:0000256" key="2">
    <source>
        <dbReference type="ARBA" id="ARBA00023002"/>
    </source>
</evidence>
<dbReference type="SUPFAM" id="SSF51735">
    <property type="entry name" value="NAD(P)-binding Rossmann-fold domains"/>
    <property type="match status" value="1"/>
</dbReference>
<dbReference type="Gene3D" id="3.90.180.10">
    <property type="entry name" value="Medium-chain alcohol dehydrogenases, catalytic domain"/>
    <property type="match status" value="1"/>
</dbReference>
<dbReference type="InterPro" id="IPR014189">
    <property type="entry name" value="Quinone_OxRdtase_PIG3"/>
</dbReference>
<dbReference type="Proteomes" id="UP000309667">
    <property type="component" value="Unassembled WGS sequence"/>
</dbReference>
<evidence type="ECO:0000256" key="1">
    <source>
        <dbReference type="ARBA" id="ARBA00022857"/>
    </source>
</evidence>
<comment type="caution">
    <text evidence="4">The sequence shown here is derived from an EMBL/GenBank/DDBJ whole genome shotgun (WGS) entry which is preliminary data.</text>
</comment>
<sequence length="327" mass="34755">MRHVDLPNHGGPEVMRLVEGPLPVPRAGEVLVKVEAAGVNRPDVAQRQGAYPPPKDASPILGLEIAGEIVALGEGVTDFELGDRICALANGGGYAEYCCVPATQALPFPKGYDAVKAAALPETFFTVWANLFQMAGLTEGETVLIHGGSSGIGTTAIQLAKAFGAMVYTTAGSAEKCAACMDLGAVRAINYKAEDFVEIVKEETQGRGVDVVLDMIGAAYFDRNLQALAKDGCLSIIAFLGGSTVEKANLAPIMVKRLTVTGSTMRPRTAEEKRAIRDDLMTQVWARLERGEVAPVIHTVLPFEDVVEAHRLMESSEHIGKIVLQVG</sequence>
<dbReference type="Pfam" id="PF00107">
    <property type="entry name" value="ADH_zinc_N"/>
    <property type="match status" value="1"/>
</dbReference>
<dbReference type="SUPFAM" id="SSF50129">
    <property type="entry name" value="GroES-like"/>
    <property type="match status" value="1"/>
</dbReference>
<dbReference type="InterPro" id="IPR011032">
    <property type="entry name" value="GroES-like_sf"/>
</dbReference>
<dbReference type="SMART" id="SM00829">
    <property type="entry name" value="PKS_ER"/>
    <property type="match status" value="1"/>
</dbReference>
<organism evidence="4 5">
    <name type="scientific">Rhizobium rhizophilum</name>
    <dbReference type="NCBI Taxonomy" id="1850373"/>
    <lineage>
        <taxon>Bacteria</taxon>
        <taxon>Pseudomonadati</taxon>
        <taxon>Pseudomonadota</taxon>
        <taxon>Alphaproteobacteria</taxon>
        <taxon>Hyphomicrobiales</taxon>
        <taxon>Rhizobiaceae</taxon>
        <taxon>Rhizobium/Agrobacterium group</taxon>
        <taxon>Rhizobium</taxon>
    </lineage>
</organism>
<reference evidence="4 5" key="1">
    <citation type="submission" date="2019-04" db="EMBL/GenBank/DDBJ databases">
        <title>Genome sequence of strain 7209-2.</title>
        <authorList>
            <person name="Gao J."/>
            <person name="Sun J."/>
        </authorList>
    </citation>
    <scope>NUCLEOTIDE SEQUENCE [LARGE SCALE GENOMIC DNA]</scope>
    <source>
        <strain evidence="4 5">7209-2</strain>
    </source>
</reference>
<dbReference type="PANTHER" id="PTHR48106:SF8">
    <property type="entry name" value="OS02G0805600 PROTEIN"/>
    <property type="match status" value="1"/>
</dbReference>
<dbReference type="EMBL" id="STGT01000003">
    <property type="protein sequence ID" value="THV14416.1"/>
    <property type="molecule type" value="Genomic_DNA"/>
</dbReference>
<dbReference type="InterPro" id="IPR013149">
    <property type="entry name" value="ADH-like_C"/>
</dbReference>
<protein>
    <submittedName>
        <fullName evidence="4">NAD(P)H-quinone oxidoreductase</fullName>
    </submittedName>
</protein>
<evidence type="ECO:0000313" key="5">
    <source>
        <dbReference type="Proteomes" id="UP000309667"/>
    </source>
</evidence>
<keyword evidence="1" id="KW-0521">NADP</keyword>
<accession>A0ABY2QY17</accession>
<evidence type="ECO:0000313" key="4">
    <source>
        <dbReference type="EMBL" id="THV14416.1"/>
    </source>
</evidence>
<dbReference type="Pfam" id="PF08240">
    <property type="entry name" value="ADH_N"/>
    <property type="match status" value="1"/>
</dbReference>
<feature type="domain" description="Enoyl reductase (ER)" evidence="3">
    <location>
        <begin position="10"/>
        <end position="324"/>
    </location>
</feature>
<gene>
    <name evidence="4" type="ORF">E9677_15860</name>
</gene>
<keyword evidence="5" id="KW-1185">Reference proteome</keyword>
<dbReference type="CDD" id="cd05276">
    <property type="entry name" value="p53_inducible_oxidoreductase"/>
    <property type="match status" value="1"/>
</dbReference>
<dbReference type="InterPro" id="IPR013154">
    <property type="entry name" value="ADH-like_N"/>
</dbReference>
<dbReference type="Gene3D" id="3.40.50.720">
    <property type="entry name" value="NAD(P)-binding Rossmann-like Domain"/>
    <property type="match status" value="1"/>
</dbReference>
<dbReference type="NCBIfam" id="TIGR02824">
    <property type="entry name" value="quinone_pig3"/>
    <property type="match status" value="1"/>
</dbReference>
<proteinExistence type="predicted"/>
<dbReference type="InterPro" id="IPR036291">
    <property type="entry name" value="NAD(P)-bd_dom_sf"/>
</dbReference>
<name>A0ABY2QY17_9HYPH</name>
<keyword evidence="2" id="KW-0560">Oxidoreductase</keyword>
<evidence type="ECO:0000259" key="3">
    <source>
        <dbReference type="SMART" id="SM00829"/>
    </source>
</evidence>
<dbReference type="PANTHER" id="PTHR48106">
    <property type="entry name" value="QUINONE OXIDOREDUCTASE PIG3-RELATED"/>
    <property type="match status" value="1"/>
</dbReference>